<dbReference type="InParanoid" id="A0A0C3HEC7"/>
<feature type="compositionally biased region" description="Basic and acidic residues" evidence="1">
    <location>
        <begin position="867"/>
        <end position="879"/>
    </location>
</feature>
<organism evidence="2 3">
    <name type="scientific">Oidiodendron maius (strain Zn)</name>
    <dbReference type="NCBI Taxonomy" id="913774"/>
    <lineage>
        <taxon>Eukaryota</taxon>
        <taxon>Fungi</taxon>
        <taxon>Dikarya</taxon>
        <taxon>Ascomycota</taxon>
        <taxon>Pezizomycotina</taxon>
        <taxon>Leotiomycetes</taxon>
        <taxon>Leotiomycetes incertae sedis</taxon>
        <taxon>Myxotrichaceae</taxon>
        <taxon>Oidiodendron</taxon>
    </lineage>
</organism>
<keyword evidence="3" id="KW-1185">Reference proteome</keyword>
<feature type="region of interest" description="Disordered" evidence="1">
    <location>
        <begin position="79"/>
        <end position="129"/>
    </location>
</feature>
<evidence type="ECO:0000313" key="2">
    <source>
        <dbReference type="EMBL" id="KIN01535.1"/>
    </source>
</evidence>
<feature type="region of interest" description="Disordered" evidence="1">
    <location>
        <begin position="483"/>
        <end position="528"/>
    </location>
</feature>
<evidence type="ECO:0000313" key="3">
    <source>
        <dbReference type="Proteomes" id="UP000054321"/>
    </source>
</evidence>
<feature type="compositionally biased region" description="Polar residues" evidence="1">
    <location>
        <begin position="752"/>
        <end position="789"/>
    </location>
</feature>
<feature type="region of interest" description="Disordered" evidence="1">
    <location>
        <begin position="752"/>
        <end position="962"/>
    </location>
</feature>
<sequence length="962" mass="104692">MASPSPVFKGRLYTSDELIRMRSDLPAICCIIANLTRHPDVAGILRIPKEAFNDPKRYRCKTRSLFDLGNGHKTLISSRRDIPEVLSEESEDPNLMDAESTSGSQHVKWNLRPRDSSDHSSQPHPAPSDIVAQQSENFRRFYRAVVSPTHVRVTAGGRIVPNTRAAGTPQFEWDGEKNIIDHHKPSSEIESKPLQVPGWSPGTALTQGFPQLFPAGFIPSYSCISQPNPHPLATMRIQNLGTLACHNQTPAPRRDYKAGAAQSANDPQPIKISHPSQFDHSKPFLLNGQLVYPILPGQQQPSYTLPFANSISSNSNTGPSIQPPTAFLLPQPLMPVPYGALNTPSLDLNPAIPNLNVNQPVGNFAPYNPYISLASPVSVADITKSQIESFRNHLNFVDEQLANNPHEVDAQYMKSQRADIVAIIDKMETMLTIQLAYEQKQDAGAYLNGILESGFNGQPTKVSVTGDADKTVLKDKGAALSTMSQDEPIASCSNGDPRRPSSRPARNEDDHGTDGTCTAKGPSRLGSIASKSRLTRAAAMAPPFQPRTQAMVATNTFDGISTGSSLTLSFSPQTHENRATNASSATYSSTIAETTPAALPKGEFTQNTSVCPQKVALTSQGGHEIHGQLKISSNSGTSTISPTAVPYLVGTFPQGIQGNGAKSADLQYPRPLTDEELRARFLYWGRAPRSAYGNLPKFDGKDFYPPSPTKEISRPQTDSNVNTTDDRLSPVIFNFERLFTIPENATYKALSSRTQNKQIVGANPTPNSSVYNTVRLSSQSPGTPPNQLRRSSHHDPYTDYQGPEPTKHGPAIQPSADNSKSGKPREKFPGPLDRDGLDLKSLNSPQPCLIRSDLDIGTQEMGSYTSLDKKKSAADHDNADENGPQSIDSLKAGKIHTEMTAEGNKAISYPEPRIGAYNKSSRTPPRFTTDIRDKPAKSSNEPSLIDRVESTGRQDLSLHHDD</sequence>
<dbReference type="OrthoDB" id="5401902at2759"/>
<feature type="compositionally biased region" description="Basic and acidic residues" evidence="1">
    <location>
        <begin position="944"/>
        <end position="962"/>
    </location>
</feature>
<dbReference type="STRING" id="913774.A0A0C3HEC7"/>
<dbReference type="HOGENOM" id="CLU_307386_0_0_1"/>
<name>A0A0C3HEC7_OIDMZ</name>
<proteinExistence type="predicted"/>
<feature type="compositionally biased region" description="Polar residues" evidence="1">
    <location>
        <begin position="714"/>
        <end position="723"/>
    </location>
</feature>
<reference evidence="2 3" key="1">
    <citation type="submission" date="2014-04" db="EMBL/GenBank/DDBJ databases">
        <authorList>
            <consortium name="DOE Joint Genome Institute"/>
            <person name="Kuo A."/>
            <person name="Martino E."/>
            <person name="Perotto S."/>
            <person name="Kohler A."/>
            <person name="Nagy L.G."/>
            <person name="Floudas D."/>
            <person name="Copeland A."/>
            <person name="Barry K.W."/>
            <person name="Cichocki N."/>
            <person name="Veneault-Fourrey C."/>
            <person name="LaButti K."/>
            <person name="Lindquist E.A."/>
            <person name="Lipzen A."/>
            <person name="Lundell T."/>
            <person name="Morin E."/>
            <person name="Murat C."/>
            <person name="Sun H."/>
            <person name="Tunlid A."/>
            <person name="Henrissat B."/>
            <person name="Grigoriev I.V."/>
            <person name="Hibbett D.S."/>
            <person name="Martin F."/>
            <person name="Nordberg H.P."/>
            <person name="Cantor M.N."/>
            <person name="Hua S.X."/>
        </authorList>
    </citation>
    <scope>NUCLEOTIDE SEQUENCE [LARGE SCALE GENOMIC DNA]</scope>
    <source>
        <strain evidence="2 3">Zn</strain>
    </source>
</reference>
<dbReference type="Proteomes" id="UP000054321">
    <property type="component" value="Unassembled WGS sequence"/>
</dbReference>
<accession>A0A0C3HEC7</accession>
<dbReference type="AlphaFoldDB" id="A0A0C3HEC7"/>
<reference evidence="3" key="2">
    <citation type="submission" date="2015-01" db="EMBL/GenBank/DDBJ databases">
        <title>Evolutionary Origins and Diversification of the Mycorrhizal Mutualists.</title>
        <authorList>
            <consortium name="DOE Joint Genome Institute"/>
            <consortium name="Mycorrhizal Genomics Consortium"/>
            <person name="Kohler A."/>
            <person name="Kuo A."/>
            <person name="Nagy L.G."/>
            <person name="Floudas D."/>
            <person name="Copeland A."/>
            <person name="Barry K.W."/>
            <person name="Cichocki N."/>
            <person name="Veneault-Fourrey C."/>
            <person name="LaButti K."/>
            <person name="Lindquist E.A."/>
            <person name="Lipzen A."/>
            <person name="Lundell T."/>
            <person name="Morin E."/>
            <person name="Murat C."/>
            <person name="Riley R."/>
            <person name="Ohm R."/>
            <person name="Sun H."/>
            <person name="Tunlid A."/>
            <person name="Henrissat B."/>
            <person name="Grigoriev I.V."/>
            <person name="Hibbett D.S."/>
            <person name="Martin F."/>
        </authorList>
    </citation>
    <scope>NUCLEOTIDE SEQUENCE [LARGE SCALE GENOMIC DNA]</scope>
    <source>
        <strain evidence="3">Zn</strain>
    </source>
</reference>
<gene>
    <name evidence="2" type="ORF">OIDMADRAFT_180338</name>
</gene>
<dbReference type="EMBL" id="KN832876">
    <property type="protein sequence ID" value="KIN01535.1"/>
    <property type="molecule type" value="Genomic_DNA"/>
</dbReference>
<evidence type="ECO:0000256" key="1">
    <source>
        <dbReference type="SAM" id="MobiDB-lite"/>
    </source>
</evidence>
<feature type="region of interest" description="Disordered" evidence="1">
    <location>
        <begin position="698"/>
        <end position="726"/>
    </location>
</feature>
<feature type="compositionally biased region" description="Basic and acidic residues" evidence="1">
    <location>
        <begin position="823"/>
        <end position="838"/>
    </location>
</feature>
<protein>
    <submittedName>
        <fullName evidence="2">Uncharacterized protein</fullName>
    </submittedName>
</protein>